<proteinExistence type="predicted"/>
<dbReference type="Gene3D" id="3.40.630.30">
    <property type="match status" value="1"/>
</dbReference>
<comment type="caution">
    <text evidence="2">The sequence shown here is derived from an EMBL/GenBank/DDBJ whole genome shotgun (WGS) entry which is preliminary data.</text>
</comment>
<protein>
    <recommendedName>
        <fullName evidence="1">N-acetyltransferase domain-containing protein</fullName>
    </recommendedName>
</protein>
<evidence type="ECO:0000259" key="1">
    <source>
        <dbReference type="PROSITE" id="PS51186"/>
    </source>
</evidence>
<dbReference type="OrthoDB" id="4080456at2759"/>
<dbReference type="InParanoid" id="A0A2P6MQF7"/>
<dbReference type="STRING" id="1890364.A0A2P6MQF7"/>
<gene>
    <name evidence="2" type="ORF">PROFUN_08126</name>
</gene>
<sequence>MEDERYKFAPIILDRYQKKRPPVADNRKKRSFSATLRYDEEPKKERTSPYTYRLLKPYIWRTFSSRPAKLRLMDEIYKLIEDPIDYCYLSYEHLEQINRLLRDTFWPGIDVSEFLEYPDFTIVALYKKMVLGCAFMTPQGYITYVSVHPEWQSAGIASFMLYHLVQTIPNADITLHVSTTNTAMILYQKFGFKPEEFIIDFYHKYYPDERTDICKHAFFMRMRR</sequence>
<dbReference type="SUPFAM" id="SSF55729">
    <property type="entry name" value="Acyl-CoA N-acyltransferases (Nat)"/>
    <property type="match status" value="1"/>
</dbReference>
<dbReference type="CDD" id="cd04301">
    <property type="entry name" value="NAT_SF"/>
    <property type="match status" value="1"/>
</dbReference>
<evidence type="ECO:0000313" key="2">
    <source>
        <dbReference type="EMBL" id="PRP73933.1"/>
    </source>
</evidence>
<evidence type="ECO:0000313" key="3">
    <source>
        <dbReference type="Proteomes" id="UP000241769"/>
    </source>
</evidence>
<feature type="domain" description="N-acetyltransferase" evidence="1">
    <location>
        <begin position="84"/>
        <end position="224"/>
    </location>
</feature>
<dbReference type="FunFam" id="3.40.630.30:FF:000013">
    <property type="entry name" value="cysteine-rich protein 2-binding protein-like"/>
    <property type="match status" value="1"/>
</dbReference>
<accession>A0A2P6MQF7</accession>
<organism evidence="2 3">
    <name type="scientific">Planoprotostelium fungivorum</name>
    <dbReference type="NCBI Taxonomy" id="1890364"/>
    <lineage>
        <taxon>Eukaryota</taxon>
        <taxon>Amoebozoa</taxon>
        <taxon>Evosea</taxon>
        <taxon>Variosea</taxon>
        <taxon>Cavosteliida</taxon>
        <taxon>Cavosteliaceae</taxon>
        <taxon>Planoprotostelium</taxon>
    </lineage>
</organism>
<dbReference type="GO" id="GO:0016747">
    <property type="term" value="F:acyltransferase activity, transferring groups other than amino-acyl groups"/>
    <property type="evidence" value="ECO:0007669"/>
    <property type="project" value="InterPro"/>
</dbReference>
<dbReference type="AlphaFoldDB" id="A0A2P6MQF7"/>
<dbReference type="EMBL" id="MDYQ01000520">
    <property type="protein sequence ID" value="PRP73933.1"/>
    <property type="molecule type" value="Genomic_DNA"/>
</dbReference>
<dbReference type="InterPro" id="IPR016181">
    <property type="entry name" value="Acyl_CoA_acyltransferase"/>
</dbReference>
<dbReference type="InterPro" id="IPR000182">
    <property type="entry name" value="GNAT_dom"/>
</dbReference>
<name>A0A2P6MQF7_9EUKA</name>
<dbReference type="PROSITE" id="PS51186">
    <property type="entry name" value="GNAT"/>
    <property type="match status" value="1"/>
</dbReference>
<dbReference type="Proteomes" id="UP000241769">
    <property type="component" value="Unassembled WGS sequence"/>
</dbReference>
<reference evidence="2 3" key="1">
    <citation type="journal article" date="2018" name="Genome Biol. Evol.">
        <title>Multiple Roots of Fruiting Body Formation in Amoebozoa.</title>
        <authorList>
            <person name="Hillmann F."/>
            <person name="Forbes G."/>
            <person name="Novohradska S."/>
            <person name="Ferling I."/>
            <person name="Riege K."/>
            <person name="Groth M."/>
            <person name="Westermann M."/>
            <person name="Marz M."/>
            <person name="Spaller T."/>
            <person name="Winckler T."/>
            <person name="Schaap P."/>
            <person name="Glockner G."/>
        </authorList>
    </citation>
    <scope>NUCLEOTIDE SEQUENCE [LARGE SCALE GENOMIC DNA]</scope>
    <source>
        <strain evidence="2 3">Jena</strain>
    </source>
</reference>
<keyword evidence="3" id="KW-1185">Reference proteome</keyword>
<dbReference type="Pfam" id="PF13508">
    <property type="entry name" value="Acetyltransf_7"/>
    <property type="match status" value="1"/>
</dbReference>